<dbReference type="AlphaFoldDB" id="A0A4Z0NFA5"/>
<comment type="caution">
    <text evidence="1">The sequence shown here is derived from an EMBL/GenBank/DDBJ whole genome shotgun (WGS) entry which is preliminary data.</text>
</comment>
<evidence type="ECO:0000313" key="1">
    <source>
        <dbReference type="EMBL" id="TGD94910.1"/>
    </source>
</evidence>
<reference evidence="1 2" key="1">
    <citation type="submission" date="2019-04" db="EMBL/GenBank/DDBJ databases">
        <authorList>
            <person name="Feng G."/>
            <person name="Zhu H."/>
        </authorList>
    </citation>
    <scope>NUCLEOTIDE SEQUENCE [LARGE SCALE GENOMIC DNA]</scope>
    <source>
        <strain evidence="1 2">6HR-1</strain>
    </source>
</reference>
<organism evidence="1 2">
    <name type="scientific">Methylobacterium nonmethylotrophicum</name>
    <dbReference type="NCBI Taxonomy" id="1141884"/>
    <lineage>
        <taxon>Bacteria</taxon>
        <taxon>Pseudomonadati</taxon>
        <taxon>Pseudomonadota</taxon>
        <taxon>Alphaproteobacteria</taxon>
        <taxon>Hyphomicrobiales</taxon>
        <taxon>Methylobacteriaceae</taxon>
        <taxon>Methylobacterium</taxon>
    </lineage>
</organism>
<name>A0A4Z0NFA5_9HYPH</name>
<keyword evidence="2" id="KW-1185">Reference proteome</keyword>
<dbReference type="EMBL" id="SRLB01000036">
    <property type="protein sequence ID" value="TGD94910.1"/>
    <property type="molecule type" value="Genomic_DNA"/>
</dbReference>
<protein>
    <submittedName>
        <fullName evidence="1">Uncharacterized protein</fullName>
    </submittedName>
</protein>
<dbReference type="RefSeq" id="WP_135419100.1">
    <property type="nucleotide sequence ID" value="NZ_SRLB01000036.1"/>
</dbReference>
<sequence length="83" mass="9120">MTQLNQLDLSLALKDSAFALAVDFAREGKRYLEMDPSIAAGDPDTFMALLTIYAFGSANGNAQAFVKRVKKRTAQSYNSDKQI</sequence>
<evidence type="ECO:0000313" key="2">
    <source>
        <dbReference type="Proteomes" id="UP000297535"/>
    </source>
</evidence>
<proteinExistence type="predicted"/>
<accession>A0A4Z0NFA5</accession>
<dbReference type="Proteomes" id="UP000297535">
    <property type="component" value="Unassembled WGS sequence"/>
</dbReference>
<gene>
    <name evidence="1" type="ORF">EU555_30525</name>
</gene>